<dbReference type="EMBL" id="BTPE01000004">
    <property type="protein sequence ID" value="GMQ33252.1"/>
    <property type="molecule type" value="Genomic_DNA"/>
</dbReference>
<organism evidence="2 3">
    <name type="scientific">Algoriphagus taiwanensis</name>
    <dbReference type="NCBI Taxonomy" id="1445656"/>
    <lineage>
        <taxon>Bacteria</taxon>
        <taxon>Pseudomonadati</taxon>
        <taxon>Bacteroidota</taxon>
        <taxon>Cytophagia</taxon>
        <taxon>Cytophagales</taxon>
        <taxon>Cyclobacteriaceae</taxon>
        <taxon>Algoriphagus</taxon>
    </lineage>
</organism>
<evidence type="ECO:0000313" key="3">
    <source>
        <dbReference type="Proteomes" id="UP001307705"/>
    </source>
</evidence>
<dbReference type="InterPro" id="IPR011944">
    <property type="entry name" value="Steroid_delta5-4_isomerase"/>
</dbReference>
<reference evidence="2 3" key="1">
    <citation type="submission" date="2023-08" db="EMBL/GenBank/DDBJ databases">
        <title>Draft genome sequence of Algoriphagus taiwanensis.</title>
        <authorList>
            <person name="Takatani N."/>
            <person name="Hosokawa M."/>
            <person name="Sawabe T."/>
        </authorList>
    </citation>
    <scope>NUCLEOTIDE SEQUENCE [LARGE SCALE GENOMIC DNA]</scope>
    <source>
        <strain evidence="2 3">JCM 19755</strain>
    </source>
</reference>
<keyword evidence="3" id="KW-1185">Reference proteome</keyword>
<dbReference type="Pfam" id="PF14534">
    <property type="entry name" value="DUF4440"/>
    <property type="match status" value="1"/>
</dbReference>
<dbReference type="InterPro" id="IPR032710">
    <property type="entry name" value="NTF2-like_dom_sf"/>
</dbReference>
<protein>
    <recommendedName>
        <fullName evidence="1">DUF4440 domain-containing protein</fullName>
    </recommendedName>
</protein>
<dbReference type="RefSeq" id="WP_338228022.1">
    <property type="nucleotide sequence ID" value="NZ_BTPE01000004.1"/>
</dbReference>
<feature type="domain" description="DUF4440" evidence="1">
    <location>
        <begin position="30"/>
        <end position="136"/>
    </location>
</feature>
<evidence type="ECO:0000259" key="1">
    <source>
        <dbReference type="Pfam" id="PF14534"/>
    </source>
</evidence>
<evidence type="ECO:0000313" key="2">
    <source>
        <dbReference type="EMBL" id="GMQ33252.1"/>
    </source>
</evidence>
<comment type="caution">
    <text evidence="2">The sequence shown here is derived from an EMBL/GenBank/DDBJ whole genome shotgun (WGS) entry which is preliminary data.</text>
</comment>
<dbReference type="Gene3D" id="3.10.450.50">
    <property type="match status" value="1"/>
</dbReference>
<proteinExistence type="predicted"/>
<gene>
    <name evidence="2" type="ORF">Ataiwa_15240</name>
</gene>
<sequence length="148" mass="17091">MKNLLWIIYLFPSIAFSQIKPGQKEDAVKIHHLINQYSEAREKQDTVLLKSILTEDVDQLVSSGEWRNGIREAVDGMLRSSNANPGTRTLEVEKIRFFGDETAMVDCRYIIKNTNGSERNMWSSFIVIWKRNQWKIAAIRNMNPSSSN</sequence>
<dbReference type="Proteomes" id="UP001307705">
    <property type="component" value="Unassembled WGS sequence"/>
</dbReference>
<dbReference type="InterPro" id="IPR027843">
    <property type="entry name" value="DUF4440"/>
</dbReference>
<accession>A0ABQ6Q052</accession>
<name>A0ABQ6Q052_9BACT</name>
<dbReference type="NCBIfam" id="TIGR02246">
    <property type="entry name" value="SgcJ/EcaC family oxidoreductase"/>
    <property type="match status" value="1"/>
</dbReference>
<dbReference type="SUPFAM" id="SSF54427">
    <property type="entry name" value="NTF2-like"/>
    <property type="match status" value="1"/>
</dbReference>